<feature type="signal peptide" evidence="3">
    <location>
        <begin position="1"/>
        <end position="26"/>
    </location>
</feature>
<evidence type="ECO:0008006" key="6">
    <source>
        <dbReference type="Google" id="ProtNLM"/>
    </source>
</evidence>
<keyword evidence="3" id="KW-0732">Signal</keyword>
<protein>
    <recommendedName>
        <fullName evidence="6">Transmembrane protein 271</fullName>
    </recommendedName>
</protein>
<dbReference type="Proteomes" id="UP001178461">
    <property type="component" value="Chromosome 17"/>
</dbReference>
<sequence length="375" mass="38908">MKWSVRGACAALSSCLLLACALSAAAVGLKCFSLGSELKGEPFRLGSAAGAFYSGLLLATGLSLLGSALFCCRQPDDHAGHSGGAAEGAGAAPPRGHAGSEVVAVPVSGDSQAPPQAPPKAPANGRQNFLLLGALVFMLGVLSAFAGAVIDGDTVSLVEKKYSHYCLLQAGVGGAAPARARPAGSSPEGSAAALRCQKLRDYQRGLVISTIFNALECLLGLLNLLLVKNYKAAQQRGLRRRRRRRHDHHVAGGRRRRRRGPGGGGGGGGGGGTGVGRRPQRPSQGSIFSSEDPDVSPGGDCAFQAVSYINVGVFHVFDEAGVEVHCGGHPSVELPGYSPMDPDLQVSYPYCYPLPNEQPPAYEEIYPREPCANRI</sequence>
<feature type="compositionally biased region" description="Basic residues" evidence="1">
    <location>
        <begin position="237"/>
        <end position="260"/>
    </location>
</feature>
<feature type="transmembrane region" description="Helical" evidence="2">
    <location>
        <begin position="52"/>
        <end position="72"/>
    </location>
</feature>
<dbReference type="PROSITE" id="PS51257">
    <property type="entry name" value="PROKAR_LIPOPROTEIN"/>
    <property type="match status" value="1"/>
</dbReference>
<reference evidence="4" key="1">
    <citation type="submission" date="2022-12" db="EMBL/GenBank/DDBJ databases">
        <authorList>
            <person name="Alioto T."/>
            <person name="Alioto T."/>
            <person name="Gomez Garrido J."/>
        </authorList>
    </citation>
    <scope>NUCLEOTIDE SEQUENCE</scope>
</reference>
<gene>
    <name evidence="4" type="ORF">PODLI_1B000606</name>
</gene>
<evidence type="ECO:0000313" key="5">
    <source>
        <dbReference type="Proteomes" id="UP001178461"/>
    </source>
</evidence>
<evidence type="ECO:0000256" key="2">
    <source>
        <dbReference type="SAM" id="Phobius"/>
    </source>
</evidence>
<dbReference type="AlphaFoldDB" id="A0AA35LI54"/>
<keyword evidence="2" id="KW-0812">Transmembrane</keyword>
<feature type="chain" id="PRO_5041424892" description="Transmembrane protein 271" evidence="3">
    <location>
        <begin position="27"/>
        <end position="375"/>
    </location>
</feature>
<dbReference type="EMBL" id="OX395142">
    <property type="protein sequence ID" value="CAI5796725.1"/>
    <property type="molecule type" value="Genomic_DNA"/>
</dbReference>
<proteinExistence type="predicted"/>
<keyword evidence="2" id="KW-0472">Membrane</keyword>
<accession>A0AA35LI54</accession>
<feature type="compositionally biased region" description="Gly residues" evidence="1">
    <location>
        <begin position="261"/>
        <end position="275"/>
    </location>
</feature>
<name>A0AA35LI54_9SAUR</name>
<organism evidence="4 5">
    <name type="scientific">Podarcis lilfordi</name>
    <name type="common">Lilford's wall lizard</name>
    <dbReference type="NCBI Taxonomy" id="74358"/>
    <lineage>
        <taxon>Eukaryota</taxon>
        <taxon>Metazoa</taxon>
        <taxon>Chordata</taxon>
        <taxon>Craniata</taxon>
        <taxon>Vertebrata</taxon>
        <taxon>Euteleostomi</taxon>
        <taxon>Lepidosauria</taxon>
        <taxon>Squamata</taxon>
        <taxon>Bifurcata</taxon>
        <taxon>Unidentata</taxon>
        <taxon>Episquamata</taxon>
        <taxon>Laterata</taxon>
        <taxon>Lacertibaenia</taxon>
        <taxon>Lacertidae</taxon>
        <taxon>Podarcis</taxon>
    </lineage>
</organism>
<feature type="region of interest" description="Disordered" evidence="1">
    <location>
        <begin position="236"/>
        <end position="296"/>
    </location>
</feature>
<evidence type="ECO:0000256" key="3">
    <source>
        <dbReference type="SAM" id="SignalP"/>
    </source>
</evidence>
<feature type="transmembrane region" description="Helical" evidence="2">
    <location>
        <begin position="129"/>
        <end position="150"/>
    </location>
</feature>
<evidence type="ECO:0000313" key="4">
    <source>
        <dbReference type="EMBL" id="CAI5796725.1"/>
    </source>
</evidence>
<feature type="transmembrane region" description="Helical" evidence="2">
    <location>
        <begin position="206"/>
        <end position="226"/>
    </location>
</feature>
<keyword evidence="2" id="KW-1133">Transmembrane helix</keyword>
<evidence type="ECO:0000256" key="1">
    <source>
        <dbReference type="SAM" id="MobiDB-lite"/>
    </source>
</evidence>
<keyword evidence="5" id="KW-1185">Reference proteome</keyword>